<organism evidence="2 3">
    <name type="scientific">Nezara viridula</name>
    <name type="common">Southern green stink bug</name>
    <name type="synonym">Cimex viridulus</name>
    <dbReference type="NCBI Taxonomy" id="85310"/>
    <lineage>
        <taxon>Eukaryota</taxon>
        <taxon>Metazoa</taxon>
        <taxon>Ecdysozoa</taxon>
        <taxon>Arthropoda</taxon>
        <taxon>Hexapoda</taxon>
        <taxon>Insecta</taxon>
        <taxon>Pterygota</taxon>
        <taxon>Neoptera</taxon>
        <taxon>Paraneoptera</taxon>
        <taxon>Hemiptera</taxon>
        <taxon>Heteroptera</taxon>
        <taxon>Panheteroptera</taxon>
        <taxon>Pentatomomorpha</taxon>
        <taxon>Pentatomoidea</taxon>
        <taxon>Pentatomidae</taxon>
        <taxon>Pentatominae</taxon>
        <taxon>Nezara</taxon>
    </lineage>
</organism>
<keyword evidence="3" id="KW-1185">Reference proteome</keyword>
<dbReference type="AlphaFoldDB" id="A0A9P0HSM9"/>
<dbReference type="Proteomes" id="UP001152798">
    <property type="component" value="Chromosome 7"/>
</dbReference>
<sequence>MIAIVSLCTISICLLPLASARAVEDDSISRTSDIVQLKSGQKIEQIHCGENCCPHIAKCCKKEMYCCMEIGFLPTTMVNAIKCD</sequence>
<evidence type="ECO:0008006" key="4">
    <source>
        <dbReference type="Google" id="ProtNLM"/>
    </source>
</evidence>
<proteinExistence type="predicted"/>
<dbReference type="EMBL" id="OV725083">
    <property type="protein sequence ID" value="CAH1407002.1"/>
    <property type="molecule type" value="Genomic_DNA"/>
</dbReference>
<keyword evidence="1" id="KW-0732">Signal</keyword>
<feature type="chain" id="PRO_5040374152" description="Neuropeptide" evidence="1">
    <location>
        <begin position="21"/>
        <end position="84"/>
    </location>
</feature>
<feature type="signal peptide" evidence="1">
    <location>
        <begin position="1"/>
        <end position="20"/>
    </location>
</feature>
<evidence type="ECO:0000313" key="3">
    <source>
        <dbReference type="Proteomes" id="UP001152798"/>
    </source>
</evidence>
<name>A0A9P0HSM9_NEZVI</name>
<evidence type="ECO:0000256" key="1">
    <source>
        <dbReference type="SAM" id="SignalP"/>
    </source>
</evidence>
<protein>
    <recommendedName>
        <fullName evidence="4">Neuropeptide</fullName>
    </recommendedName>
</protein>
<reference evidence="2" key="1">
    <citation type="submission" date="2022-01" db="EMBL/GenBank/DDBJ databases">
        <authorList>
            <person name="King R."/>
        </authorList>
    </citation>
    <scope>NUCLEOTIDE SEQUENCE</scope>
</reference>
<accession>A0A9P0HSM9</accession>
<gene>
    <name evidence="2" type="ORF">NEZAVI_LOCUS14823</name>
</gene>
<evidence type="ECO:0000313" key="2">
    <source>
        <dbReference type="EMBL" id="CAH1407002.1"/>
    </source>
</evidence>